<dbReference type="PRINTS" id="PR00385">
    <property type="entry name" value="P450"/>
</dbReference>
<dbReference type="GO" id="GO:0004497">
    <property type="term" value="F:monooxygenase activity"/>
    <property type="evidence" value="ECO:0007669"/>
    <property type="project" value="UniProtKB-KW"/>
</dbReference>
<keyword evidence="3 4" id="KW-0408">Iron</keyword>
<comment type="similarity">
    <text evidence="4">Belongs to the cytochrome P450 family.</text>
</comment>
<accession>R7W830</accession>
<keyword evidence="2" id="KW-1133">Transmembrane helix</keyword>
<dbReference type="EnsemblPlants" id="EMT14650">
    <property type="protein sequence ID" value="EMT14650"/>
    <property type="gene ID" value="F775_01731"/>
</dbReference>
<dbReference type="PANTHER" id="PTHR34223:SF59">
    <property type="entry name" value="F-BOX DOMAIN-CONTAINING PROTEIN"/>
    <property type="match status" value="1"/>
</dbReference>
<evidence type="ECO:0000256" key="4">
    <source>
        <dbReference type="RuleBase" id="RU000461"/>
    </source>
</evidence>
<dbReference type="CDD" id="cd22160">
    <property type="entry name" value="F-box_AtFBL13-like"/>
    <property type="match status" value="1"/>
</dbReference>
<keyword evidence="4" id="KW-0503">Monooxygenase</keyword>
<dbReference type="InterPro" id="IPR036396">
    <property type="entry name" value="Cyt_P450_sf"/>
</dbReference>
<dbReference type="Gene3D" id="1.20.1280.50">
    <property type="match status" value="1"/>
</dbReference>
<dbReference type="GO" id="GO:0020037">
    <property type="term" value="F:heme binding"/>
    <property type="evidence" value="ECO:0007669"/>
    <property type="project" value="InterPro"/>
</dbReference>
<reference evidence="5" key="1">
    <citation type="submission" date="2015-06" db="UniProtKB">
        <authorList>
            <consortium name="EnsemblPlants"/>
        </authorList>
    </citation>
    <scope>IDENTIFICATION</scope>
</reference>
<dbReference type="SUPFAM" id="SSF48264">
    <property type="entry name" value="Cytochrome P450"/>
    <property type="match status" value="1"/>
</dbReference>
<keyword evidence="1" id="KW-0812">Transmembrane</keyword>
<dbReference type="SUPFAM" id="SSF81383">
    <property type="entry name" value="F-box domain"/>
    <property type="match status" value="1"/>
</dbReference>
<dbReference type="PROSITE" id="PS00086">
    <property type="entry name" value="CYTOCHROME_P450"/>
    <property type="match status" value="1"/>
</dbReference>
<organism evidence="5">
    <name type="scientific">Aegilops tauschii</name>
    <name type="common">Tausch's goatgrass</name>
    <name type="synonym">Aegilops squarrosa</name>
    <dbReference type="NCBI Taxonomy" id="37682"/>
    <lineage>
        <taxon>Eukaryota</taxon>
        <taxon>Viridiplantae</taxon>
        <taxon>Streptophyta</taxon>
        <taxon>Embryophyta</taxon>
        <taxon>Tracheophyta</taxon>
        <taxon>Spermatophyta</taxon>
        <taxon>Magnoliopsida</taxon>
        <taxon>Liliopsida</taxon>
        <taxon>Poales</taxon>
        <taxon>Poaceae</taxon>
        <taxon>BOP clade</taxon>
        <taxon>Pooideae</taxon>
        <taxon>Triticodae</taxon>
        <taxon>Triticeae</taxon>
        <taxon>Triticinae</taxon>
        <taxon>Aegilops</taxon>
    </lineage>
</organism>
<dbReference type="AlphaFoldDB" id="R7W830"/>
<sequence>MATTGNVRHEINDHGVGQCYCHVSRASSPPSPLPQTSHTFGMSYVLGVRTPANLPHFCLQFAREITSGPLRRSIQIGVGWLPQSGQRSLDDCGRFTSPPWRCPVYNIRFLFPMNLFTAGTDTSSSTIAWALAEMLANPAILRRAQAEMDAVGYLIPEGTRLLVNICAIGRDPAVWAEPARFDPGRFTTEKASKVEPLGSHFELIPFGAGRRICAGARMGVALVHHMLGALVHAFGWEVPEAQGAGMDMDDWTRSSDSRCRRRMADDEDNGFRQGASCPCYRVWRVIENERTPLTTLLKHSTMLLVMLPYLRPPSSAGFLFDEMRKKAAGTGEDPFRVLPDDLLEHILSFLPDDDALQTCVLDTQWRDLWRRKTSLHFMFEDCGEDYINFTEAEPLIEYVLKCRVEKLSICASDIWYEGILLDERFISRHLRTIEFGGVDLLGYSLDSSLNFSGCPVLEELTIHNCLVGTREICSKSLKHLWFTGQCVFSNENHTDIDAPRLISLEISNAEQLTPFLEEIPLLEKASIFLGRGCYNVCHGDWGCRCSDMKCLLLNGLSNAVDLKLISDPKLLIFKRDLEWCPKFDRLKTLTLNEWFTATDLVCILKNSPILEKLNLQLGNTKVHCYYASVRMYDNPLKSIHILGLHADGVCTAGHYI</sequence>
<evidence type="ECO:0000256" key="1">
    <source>
        <dbReference type="ARBA" id="ARBA00022692"/>
    </source>
</evidence>
<keyword evidence="2" id="KW-0472">Membrane</keyword>
<feature type="binding site" description="axial binding residue" evidence="3">
    <location>
        <position position="213"/>
    </location>
    <ligand>
        <name>heme</name>
        <dbReference type="ChEBI" id="CHEBI:30413"/>
    </ligand>
    <ligandPart>
        <name>Fe</name>
        <dbReference type="ChEBI" id="CHEBI:18248"/>
    </ligandPart>
</feature>
<keyword evidence="3 4" id="KW-0479">Metal-binding</keyword>
<dbReference type="InterPro" id="IPR002401">
    <property type="entry name" value="Cyt_P450_E_grp-I"/>
</dbReference>
<keyword evidence="3 4" id="KW-0349">Heme</keyword>
<dbReference type="InterPro" id="IPR017972">
    <property type="entry name" value="Cyt_P450_CS"/>
</dbReference>
<name>R7W830_AEGTA</name>
<proteinExistence type="inferred from homology"/>
<dbReference type="GO" id="GO:0005506">
    <property type="term" value="F:iron ion binding"/>
    <property type="evidence" value="ECO:0007669"/>
    <property type="project" value="InterPro"/>
</dbReference>
<dbReference type="InterPro" id="IPR001128">
    <property type="entry name" value="Cyt_P450"/>
</dbReference>
<dbReference type="PRINTS" id="PR00463">
    <property type="entry name" value="EP450I"/>
</dbReference>
<dbReference type="SMART" id="SM00256">
    <property type="entry name" value="FBOX"/>
    <property type="match status" value="1"/>
</dbReference>
<dbReference type="GO" id="GO:0016705">
    <property type="term" value="F:oxidoreductase activity, acting on paired donors, with incorporation or reduction of molecular oxygen"/>
    <property type="evidence" value="ECO:0007669"/>
    <property type="project" value="InterPro"/>
</dbReference>
<dbReference type="SUPFAM" id="SSF52047">
    <property type="entry name" value="RNI-like"/>
    <property type="match status" value="1"/>
</dbReference>
<evidence type="ECO:0000256" key="3">
    <source>
        <dbReference type="PIRSR" id="PIRSR602401-1"/>
    </source>
</evidence>
<evidence type="ECO:0000313" key="5">
    <source>
        <dbReference type="EnsemblPlants" id="EMT14650"/>
    </source>
</evidence>
<dbReference type="InterPro" id="IPR053197">
    <property type="entry name" value="F-box_SCFL_complex_component"/>
</dbReference>
<keyword evidence="4" id="KW-0560">Oxidoreductase</keyword>
<dbReference type="InterPro" id="IPR053781">
    <property type="entry name" value="F-box_AtFBL13-like"/>
</dbReference>
<comment type="cofactor">
    <cofactor evidence="3">
        <name>heme</name>
        <dbReference type="ChEBI" id="CHEBI:30413"/>
    </cofactor>
</comment>
<protein>
    <submittedName>
        <fullName evidence="5">Flavonoid 3',5'-hydroxylase 1</fullName>
    </submittedName>
</protein>
<dbReference type="Gene3D" id="1.10.630.10">
    <property type="entry name" value="Cytochrome P450"/>
    <property type="match status" value="2"/>
</dbReference>
<dbReference type="PANTHER" id="PTHR34223">
    <property type="entry name" value="OS11G0201299 PROTEIN"/>
    <property type="match status" value="1"/>
</dbReference>
<dbReference type="InterPro" id="IPR036047">
    <property type="entry name" value="F-box-like_dom_sf"/>
</dbReference>
<dbReference type="Pfam" id="PF00067">
    <property type="entry name" value="p450"/>
    <property type="match status" value="2"/>
</dbReference>
<dbReference type="InterPro" id="IPR001810">
    <property type="entry name" value="F-box_dom"/>
</dbReference>
<evidence type="ECO:0000256" key="2">
    <source>
        <dbReference type="ARBA" id="ARBA00022989"/>
    </source>
</evidence>